<gene>
    <name evidence="5" type="ORF">NF556_13065</name>
</gene>
<sequence>MSSRGGTRLHTRALALAVAPLLLLSACGGGDESGLEPPPLDAAESTATGSETGAETDQPTGQVAPPDGWEAGGDEDDPSGSPTQDAGGEQTEEPTTEEASEPKEVTIGAAGDLLSHAPVIANAQANAGGQGYDFSPMFADVKDLLTDNDLTVCHMETPLSPDNTDITVPRVLVFNTPHELADAVADAGYDGCDFASNHTWDQGLSGLADTQQVIEDAGLQYAGPVGDEADAGHYASYQVNDVDVAQLAYTYTIYNSGQPTTDIPPEAPWLGESLWPVIGAEGIIEDAEAAKADGADFVVVSMHWGNEYWTDPTDQQREIAAELLESDAVDLILGTHVHVIQPCEKINGKYVIYGLGNFLSNQSPDTTAGKLRAETQEGMFARFHLAKDENGKVTSQMDFQPTRVQIDNHVIRLATPDQNAETYHRVVETMDRLGEDACDAEPLS</sequence>
<evidence type="ECO:0000256" key="1">
    <source>
        <dbReference type="ARBA" id="ARBA00005662"/>
    </source>
</evidence>
<feature type="compositionally biased region" description="Polar residues" evidence="2">
    <location>
        <begin position="45"/>
        <end position="61"/>
    </location>
</feature>
<dbReference type="RefSeq" id="WP_252591360.1">
    <property type="nucleotide sequence ID" value="NZ_CP099489.1"/>
</dbReference>
<dbReference type="EMBL" id="CP099489">
    <property type="protein sequence ID" value="USQ78562.1"/>
    <property type="molecule type" value="Genomic_DNA"/>
</dbReference>
<proteinExistence type="inferred from homology"/>
<dbReference type="InterPro" id="IPR029052">
    <property type="entry name" value="Metallo-depent_PP-like"/>
</dbReference>
<dbReference type="InterPro" id="IPR052169">
    <property type="entry name" value="CW_Biosynth-Accessory"/>
</dbReference>
<name>A0ABY4YP52_9MICO</name>
<dbReference type="PANTHER" id="PTHR33393:SF13">
    <property type="entry name" value="PGA BIOSYNTHESIS PROTEIN CAPA"/>
    <property type="match status" value="1"/>
</dbReference>
<dbReference type="InterPro" id="IPR019079">
    <property type="entry name" value="Capsule_synth_CapA"/>
</dbReference>
<organism evidence="5 6">
    <name type="scientific">Ornithinimicrobium faecis</name>
    <dbReference type="NCBI Taxonomy" id="2934158"/>
    <lineage>
        <taxon>Bacteria</taxon>
        <taxon>Bacillati</taxon>
        <taxon>Actinomycetota</taxon>
        <taxon>Actinomycetes</taxon>
        <taxon>Micrococcales</taxon>
        <taxon>Ornithinimicrobiaceae</taxon>
        <taxon>Ornithinimicrobium</taxon>
    </lineage>
</organism>
<keyword evidence="3" id="KW-0732">Signal</keyword>
<evidence type="ECO:0000256" key="2">
    <source>
        <dbReference type="SAM" id="MobiDB-lite"/>
    </source>
</evidence>
<dbReference type="SUPFAM" id="SSF56300">
    <property type="entry name" value="Metallo-dependent phosphatases"/>
    <property type="match status" value="1"/>
</dbReference>
<evidence type="ECO:0000313" key="5">
    <source>
        <dbReference type="EMBL" id="USQ78562.1"/>
    </source>
</evidence>
<dbReference type="Pfam" id="PF09587">
    <property type="entry name" value="PGA_cap"/>
    <property type="match status" value="1"/>
</dbReference>
<accession>A0ABY4YP52</accession>
<dbReference type="PANTHER" id="PTHR33393">
    <property type="entry name" value="POLYGLUTAMINE SYNTHESIS ACCESSORY PROTEIN RV0574C-RELATED"/>
    <property type="match status" value="1"/>
</dbReference>
<evidence type="ECO:0000259" key="4">
    <source>
        <dbReference type="SMART" id="SM00854"/>
    </source>
</evidence>
<feature type="signal peptide" evidence="3">
    <location>
        <begin position="1"/>
        <end position="28"/>
    </location>
</feature>
<keyword evidence="6" id="KW-1185">Reference proteome</keyword>
<evidence type="ECO:0000313" key="6">
    <source>
        <dbReference type="Proteomes" id="UP001056455"/>
    </source>
</evidence>
<dbReference type="CDD" id="cd07381">
    <property type="entry name" value="MPP_CapA"/>
    <property type="match status" value="1"/>
</dbReference>
<reference evidence="5" key="1">
    <citation type="submission" date="2022-06" db="EMBL/GenBank/DDBJ databases">
        <title>Ornithinimicrobium HY1793.</title>
        <authorList>
            <person name="Huang Y."/>
        </authorList>
    </citation>
    <scope>NUCLEOTIDE SEQUENCE</scope>
    <source>
        <strain evidence="5">HY1793</strain>
    </source>
</reference>
<dbReference type="Proteomes" id="UP001056455">
    <property type="component" value="Chromosome"/>
</dbReference>
<feature type="chain" id="PRO_5047036739" evidence="3">
    <location>
        <begin position="29"/>
        <end position="444"/>
    </location>
</feature>
<feature type="region of interest" description="Disordered" evidence="2">
    <location>
        <begin position="30"/>
        <end position="103"/>
    </location>
</feature>
<feature type="compositionally biased region" description="Acidic residues" evidence="2">
    <location>
        <begin position="90"/>
        <end position="99"/>
    </location>
</feature>
<protein>
    <submittedName>
        <fullName evidence="5">CapA family protein</fullName>
    </submittedName>
</protein>
<comment type="similarity">
    <text evidence="1">Belongs to the CapA family.</text>
</comment>
<evidence type="ECO:0000256" key="3">
    <source>
        <dbReference type="SAM" id="SignalP"/>
    </source>
</evidence>
<dbReference type="Gene3D" id="3.60.21.10">
    <property type="match status" value="1"/>
</dbReference>
<dbReference type="PROSITE" id="PS51257">
    <property type="entry name" value="PROKAR_LIPOPROTEIN"/>
    <property type="match status" value="1"/>
</dbReference>
<dbReference type="SMART" id="SM00854">
    <property type="entry name" value="PGA_cap"/>
    <property type="match status" value="1"/>
</dbReference>
<feature type="domain" description="Capsule synthesis protein CapA" evidence="4">
    <location>
        <begin position="106"/>
        <end position="362"/>
    </location>
</feature>